<keyword evidence="1" id="KW-1133">Transmembrane helix</keyword>
<evidence type="ECO:0000313" key="3">
    <source>
        <dbReference type="Proteomes" id="UP000186817"/>
    </source>
</evidence>
<reference evidence="2 3" key="1">
    <citation type="submission" date="2016-02" db="EMBL/GenBank/DDBJ databases">
        <title>Genome analysis of coral dinoflagellate symbionts highlights evolutionary adaptations to a symbiotic lifestyle.</title>
        <authorList>
            <person name="Aranda M."/>
            <person name="Li Y."/>
            <person name="Liew Y.J."/>
            <person name="Baumgarten S."/>
            <person name="Simakov O."/>
            <person name="Wilson M."/>
            <person name="Piel J."/>
            <person name="Ashoor H."/>
            <person name="Bougouffa S."/>
            <person name="Bajic V.B."/>
            <person name="Ryu T."/>
            <person name="Ravasi T."/>
            <person name="Bayer T."/>
            <person name="Micklem G."/>
            <person name="Kim H."/>
            <person name="Bhak J."/>
            <person name="Lajeunesse T.C."/>
            <person name="Voolstra C.R."/>
        </authorList>
    </citation>
    <scope>NUCLEOTIDE SEQUENCE [LARGE SCALE GENOMIC DNA]</scope>
    <source>
        <strain evidence="2 3">CCMP2467</strain>
    </source>
</reference>
<evidence type="ECO:0000256" key="1">
    <source>
        <dbReference type="SAM" id="Phobius"/>
    </source>
</evidence>
<sequence length="197" mass="22674">MEEGSRRSLANDLEVAVEVDAHGEWQVVYPKGICQLPEACDRFQIRLREVPTVAVTAGNVGGPKECKVSDLEEFHAAAQTWLEEERRAVEQEEEQGRRRRQLQQKKFDWLFLQQTPRLMARVYRVERLSWYLPLLVPLYGGMVAINYRVVPYDTVEESDWTLSLLVMVGMGVCFFCVPWVVPQIIRSDRCLVATSGN</sequence>
<keyword evidence="1" id="KW-0812">Transmembrane</keyword>
<organism evidence="2 3">
    <name type="scientific">Symbiodinium microadriaticum</name>
    <name type="common">Dinoflagellate</name>
    <name type="synonym">Zooxanthella microadriatica</name>
    <dbReference type="NCBI Taxonomy" id="2951"/>
    <lineage>
        <taxon>Eukaryota</taxon>
        <taxon>Sar</taxon>
        <taxon>Alveolata</taxon>
        <taxon>Dinophyceae</taxon>
        <taxon>Suessiales</taxon>
        <taxon>Symbiodiniaceae</taxon>
        <taxon>Symbiodinium</taxon>
    </lineage>
</organism>
<proteinExistence type="predicted"/>
<keyword evidence="1" id="KW-0472">Membrane</keyword>
<gene>
    <name evidence="2" type="ORF">AK812_SmicGene45750</name>
</gene>
<dbReference type="Proteomes" id="UP000186817">
    <property type="component" value="Unassembled WGS sequence"/>
</dbReference>
<dbReference type="AlphaFoldDB" id="A0A1Q9BVF1"/>
<comment type="caution">
    <text evidence="2">The sequence shown here is derived from an EMBL/GenBank/DDBJ whole genome shotgun (WGS) entry which is preliminary data.</text>
</comment>
<evidence type="ECO:0008006" key="4">
    <source>
        <dbReference type="Google" id="ProtNLM"/>
    </source>
</evidence>
<dbReference type="OrthoDB" id="436998at2759"/>
<protein>
    <recommendedName>
        <fullName evidence="4">Transmembrane protein</fullName>
    </recommendedName>
</protein>
<name>A0A1Q9BVF1_SYMMI</name>
<keyword evidence="3" id="KW-1185">Reference proteome</keyword>
<dbReference type="EMBL" id="LSRX01003396">
    <property type="protein sequence ID" value="OLP74651.1"/>
    <property type="molecule type" value="Genomic_DNA"/>
</dbReference>
<feature type="transmembrane region" description="Helical" evidence="1">
    <location>
        <begin position="160"/>
        <end position="181"/>
    </location>
</feature>
<evidence type="ECO:0000313" key="2">
    <source>
        <dbReference type="EMBL" id="OLP74651.1"/>
    </source>
</evidence>
<feature type="transmembrane region" description="Helical" evidence="1">
    <location>
        <begin position="128"/>
        <end position="148"/>
    </location>
</feature>
<accession>A0A1Q9BVF1</accession>